<dbReference type="Pfam" id="PF00733">
    <property type="entry name" value="Asn_synthase"/>
    <property type="match status" value="1"/>
</dbReference>
<keyword evidence="4" id="KW-0547">Nucleotide-binding</keyword>
<dbReference type="InterPro" id="IPR001962">
    <property type="entry name" value="Asn_synthase"/>
</dbReference>
<dbReference type="PANTHER" id="PTHR43284">
    <property type="entry name" value="ASPARAGINE SYNTHETASE (GLUTAMINE-HYDROLYZING)"/>
    <property type="match status" value="1"/>
</dbReference>
<dbReference type="GO" id="GO:0005829">
    <property type="term" value="C:cytosol"/>
    <property type="evidence" value="ECO:0007669"/>
    <property type="project" value="TreeGrafter"/>
</dbReference>
<name>A0A1C2G0L6_9GAMM</name>
<dbReference type="SUPFAM" id="SSF56235">
    <property type="entry name" value="N-terminal nucleophile aminohydrolases (Ntn hydrolases)"/>
    <property type="match status" value="1"/>
</dbReference>
<dbReference type="Gene3D" id="3.60.20.10">
    <property type="entry name" value="Glutamine Phosphoribosylpyrophosphate, subunit 1, domain 1"/>
    <property type="match status" value="1"/>
</dbReference>
<dbReference type="GO" id="GO:0005524">
    <property type="term" value="F:ATP binding"/>
    <property type="evidence" value="ECO:0007669"/>
    <property type="project" value="UniProtKB-KW"/>
</dbReference>
<keyword evidence="6" id="KW-0315">Glutamine amidotransferase</keyword>
<dbReference type="InterPro" id="IPR029055">
    <property type="entry name" value="Ntn_hydrolases_N"/>
</dbReference>
<evidence type="ECO:0000256" key="7">
    <source>
        <dbReference type="ARBA" id="ARBA00048741"/>
    </source>
</evidence>
<dbReference type="GO" id="GO:0004066">
    <property type="term" value="F:asparagine synthase (glutamine-hydrolyzing) activity"/>
    <property type="evidence" value="ECO:0007669"/>
    <property type="project" value="UniProtKB-EC"/>
</dbReference>
<dbReference type="InterPro" id="IPR033738">
    <property type="entry name" value="AsnB_N"/>
</dbReference>
<dbReference type="InterPro" id="IPR006426">
    <property type="entry name" value="Asn_synth_AEB"/>
</dbReference>
<evidence type="ECO:0000256" key="6">
    <source>
        <dbReference type="ARBA" id="ARBA00022962"/>
    </source>
</evidence>
<dbReference type="CDD" id="cd01991">
    <property type="entry name" value="Asn_synthase_B_C"/>
    <property type="match status" value="1"/>
</dbReference>
<evidence type="ECO:0000256" key="5">
    <source>
        <dbReference type="ARBA" id="ARBA00022840"/>
    </source>
</evidence>
<evidence type="ECO:0000256" key="2">
    <source>
        <dbReference type="ARBA" id="ARBA00005752"/>
    </source>
</evidence>
<comment type="caution">
    <text evidence="8">The sequence shown here is derived from an EMBL/GenBank/DDBJ whole genome shotgun (WGS) entry which is preliminary data.</text>
</comment>
<dbReference type="OrthoDB" id="9763290at2"/>
<dbReference type="Pfam" id="PF13537">
    <property type="entry name" value="GATase_7"/>
    <property type="match status" value="1"/>
</dbReference>
<dbReference type="SUPFAM" id="SSF52402">
    <property type="entry name" value="Adenine nucleotide alpha hydrolases-like"/>
    <property type="match status" value="1"/>
</dbReference>
<dbReference type="InterPro" id="IPR017932">
    <property type="entry name" value="GATase_2_dom"/>
</dbReference>
<dbReference type="NCBIfam" id="TIGR01536">
    <property type="entry name" value="asn_synth_AEB"/>
    <property type="match status" value="1"/>
</dbReference>
<comment type="catalytic activity">
    <reaction evidence="7">
        <text>L-aspartate + L-glutamine + ATP + H2O = L-asparagine + L-glutamate + AMP + diphosphate + H(+)</text>
        <dbReference type="Rhea" id="RHEA:12228"/>
        <dbReference type="ChEBI" id="CHEBI:15377"/>
        <dbReference type="ChEBI" id="CHEBI:15378"/>
        <dbReference type="ChEBI" id="CHEBI:29985"/>
        <dbReference type="ChEBI" id="CHEBI:29991"/>
        <dbReference type="ChEBI" id="CHEBI:30616"/>
        <dbReference type="ChEBI" id="CHEBI:33019"/>
        <dbReference type="ChEBI" id="CHEBI:58048"/>
        <dbReference type="ChEBI" id="CHEBI:58359"/>
        <dbReference type="ChEBI" id="CHEBI:456215"/>
        <dbReference type="EC" id="6.3.5.4"/>
    </reaction>
</comment>
<dbReference type="CDD" id="cd00712">
    <property type="entry name" value="AsnB"/>
    <property type="match status" value="1"/>
</dbReference>
<reference evidence="8 9" key="1">
    <citation type="submission" date="2018-02" db="EMBL/GenBank/DDBJ databases">
        <title>Insights into the biology of acidophilic members of the Acidiferrobacteraceae family derived from comparative genomic analyses.</title>
        <authorList>
            <person name="Issotta F."/>
            <person name="Thyssen C."/>
            <person name="Mena C."/>
            <person name="Moya A."/>
            <person name="Bellenberg S."/>
            <person name="Sproer C."/>
            <person name="Covarrubias P.C."/>
            <person name="Sand W."/>
            <person name="Quatrini R."/>
            <person name="Vera M."/>
        </authorList>
    </citation>
    <scope>NUCLEOTIDE SEQUENCE [LARGE SCALE GENOMIC DNA]</scope>
    <source>
        <strain evidence="9">m-1</strain>
    </source>
</reference>
<organism evidence="8 9">
    <name type="scientific">Acidiferrobacter thiooxydans</name>
    <dbReference type="NCBI Taxonomy" id="163359"/>
    <lineage>
        <taxon>Bacteria</taxon>
        <taxon>Pseudomonadati</taxon>
        <taxon>Pseudomonadota</taxon>
        <taxon>Gammaproteobacteria</taxon>
        <taxon>Acidiferrobacterales</taxon>
        <taxon>Acidiferrobacteraceae</taxon>
        <taxon>Acidiferrobacter</taxon>
    </lineage>
</organism>
<dbReference type="EMBL" id="PSYR01000001">
    <property type="protein sequence ID" value="RCN59013.1"/>
    <property type="molecule type" value="Genomic_DNA"/>
</dbReference>
<sequence>MCGIAGIVAFSGGRPPAAAEVDGMVERIHHRGPDGRGCYIDGRCCLGHARLSIIDVAGGTQPLANEDRQVWVTFNGEIFNYIELRRLLKKRGHAFSTHSDTEVIVHLYEEYGDDFPRHLNGQFAIALWDVRRRRLVLARDRVGIRPLFYHRARARLYFGSEVKALFACPEIPRALDWDGVARVFTYWGVPEPGSVFSGVQSVRPGCVVVFEADGRQSQHRYWDWAFAQRAAADRRTFEECLAGLDEALQAAVARQVRSDVPVGAYVSGGIDSAMIVAYMTQIMEAPPPTFSLRFADREFDEGGYQRAVADRHGTRHTEVTVGTRDIAQAFARAVWHAESPILRTAPVPMMLLSRHVHEAGIKVVLTGEGADETLAGYDIFREARVRRFWARVPQSRMRPALLARLYPYLSAHPATSAAYAQKFFGQGLDQAAYPGFGHWPRWQTTRRSLQFLHPDLRAAMDFDYAKEGRALLPADHEAWDALCVDQCIEARTLLSGYLLSSQGDRVALANSVETRVPFLDTKVIEYANRLPSRYKLMGLKEKYILKRLGRGRIPDAICDRPKQPYRAPDSASFFHKGIPDEGVAHAFEKKRLLEVGYFDAEAAGKLFEKCRQGKAIGFADNMAFVGIYSTMLLHEQFVERDASGVRMVDELPTVLAG</sequence>
<evidence type="ECO:0000256" key="1">
    <source>
        <dbReference type="ARBA" id="ARBA00005187"/>
    </source>
</evidence>
<dbReference type="PIRSF" id="PIRSF001589">
    <property type="entry name" value="Asn_synthetase_glu-h"/>
    <property type="match status" value="1"/>
</dbReference>
<dbReference type="EC" id="6.3.5.4" evidence="3"/>
<dbReference type="InterPro" id="IPR051786">
    <property type="entry name" value="ASN_synthetase/amidase"/>
</dbReference>
<dbReference type="InterPro" id="IPR014729">
    <property type="entry name" value="Rossmann-like_a/b/a_fold"/>
</dbReference>
<dbReference type="GO" id="GO:0006529">
    <property type="term" value="P:asparagine biosynthetic process"/>
    <property type="evidence" value="ECO:0007669"/>
    <property type="project" value="InterPro"/>
</dbReference>
<dbReference type="Proteomes" id="UP000253250">
    <property type="component" value="Unassembled WGS sequence"/>
</dbReference>
<keyword evidence="5" id="KW-0067">ATP-binding</keyword>
<dbReference type="STRING" id="163359.A9R16_13750"/>
<evidence type="ECO:0000313" key="9">
    <source>
        <dbReference type="Proteomes" id="UP000253250"/>
    </source>
</evidence>
<protein>
    <recommendedName>
        <fullName evidence="3">asparagine synthase (glutamine-hydrolyzing)</fullName>
        <ecNumber evidence="3">6.3.5.4</ecNumber>
    </recommendedName>
</protein>
<dbReference type="PANTHER" id="PTHR43284:SF1">
    <property type="entry name" value="ASPARAGINE SYNTHETASE"/>
    <property type="match status" value="1"/>
</dbReference>
<accession>A0A1C2G0L6</accession>
<gene>
    <name evidence="8" type="primary">asnB</name>
    <name evidence="8" type="ORF">C4900_04515</name>
</gene>
<evidence type="ECO:0000313" key="8">
    <source>
        <dbReference type="EMBL" id="RCN59013.1"/>
    </source>
</evidence>
<dbReference type="RefSeq" id="WP_065971094.1">
    <property type="nucleotide sequence ID" value="NZ_CP080624.1"/>
</dbReference>
<keyword evidence="9" id="KW-1185">Reference proteome</keyword>
<dbReference type="Gene3D" id="3.40.50.620">
    <property type="entry name" value="HUPs"/>
    <property type="match status" value="2"/>
</dbReference>
<comment type="similarity">
    <text evidence="2">Belongs to the asparagine synthetase family.</text>
</comment>
<comment type="pathway">
    <text evidence="1">Amino-acid biosynthesis; L-asparagine biosynthesis; L-asparagine from L-aspartate (L-Gln route): step 1/1.</text>
</comment>
<dbReference type="AlphaFoldDB" id="A0A1C2G0L6"/>
<dbReference type="PROSITE" id="PS51278">
    <property type="entry name" value="GATASE_TYPE_2"/>
    <property type="match status" value="1"/>
</dbReference>
<proteinExistence type="inferred from homology"/>
<evidence type="ECO:0000256" key="3">
    <source>
        <dbReference type="ARBA" id="ARBA00012737"/>
    </source>
</evidence>
<evidence type="ECO:0000256" key="4">
    <source>
        <dbReference type="ARBA" id="ARBA00022741"/>
    </source>
</evidence>